<evidence type="ECO:0000256" key="2">
    <source>
        <dbReference type="ARBA" id="ARBA00022801"/>
    </source>
</evidence>
<dbReference type="InterPro" id="IPR054593">
    <property type="entry name" value="Beta-mannosidase-like_N2"/>
</dbReference>
<sequence length="1129" mass="124870">MSILTKRIRLLLCCLLVGHSVWAQPVPKPDASRPWVFWYWMQAGVSKEGITADLEAMQQAGIGGAYLMPIKGATNPPTFSPATEQLSPRWWEMVRHSMREAKRLGLHMGMHVSDGFALAGGPWITPELSMQKVVYSTTTVQGGQGVTLRLPQPTTIEGYYRDIAVYAYPNRQDKTPAPVVTSNKAGVSPQFLVNPANKEAFRSDTTCWIQFAYDRPFTCRSVLIRTGGNNYQAHRLKIEVSDDGKTFRSVGRLTPPRHGWQDTDADLTHAITPVTARFFRFTYDKAGSEPGAEDLDAAKWKPGFKLIGLIPSAEARIDQFEGKSAAVWRVSERSTSRQIPVADCVPPGRLLNLTKYMDATGQLTWQAPAGAWTILRMGHTSTGHTNATGGAAKGLECDKFNPDAIRLQFDRWYGEALRQLGPDRDALTTFHVDSWECGSQNWSAGFAEAFRKRWGYDLLPWLPVMAGVPVGSAEASEQVLYDVRCTVAELTVDVFYKTLAGLAKAQGVAFTAESVAPTMVSDGLSHYRMVDIPMGEFWLNSPTHDKPNDMLDAVSAAHIYGKNIVQAEGFTTVRMDWSEHPGMLKTVQDRNYALGINKLVYHVFTHNPWLDRKPGMTLDGVGLYFQRDQTWWKPGKAWVDYAQRCQALLQRGRPVADVAVFTGDDVPSRSVLPDRLVSTLPGVFGPDVVAAEQRRLANVGEPMRQKPAGVSHSANMADPENWVDPLRGYAYDSFGPDALHTLASVTGNAVQFANGTAYRLLILPRRNPLQINNRYMTPETATKLLALVEAGATILVGEAPALVAGKSAPEAVRKLADRLWSGPFSTIRDGAAEIRVKTVGRGRVVQTPFMPETFAGLGIAPDIQFKDDKGAYARHLAWTHRVDGPTDIYFLANQEERARDVRVSFRVTGKQPEFYDAVTDTWQMAGEWKTVNGRTELTLRLEPNASVFVVFTKPVTAQYRNGRNRTDYKPVMTLTGSWQVAFDATLGGPSIPQTFTALTDWSQHPDSSIRYYSGTATYTQAFDWSGEAQKPVWLDLGRVDNLADVTLNGQPCDVVWTFPYRVEVSKYLKPGKNTLTIAVTNTWANRLIGDSHLLAPLRITNTTAPFRLGGKPLLPAGLSGPVRLLVGEE</sequence>
<comment type="caution">
    <text evidence="5">The sequence shown here is derived from an EMBL/GenBank/DDBJ whole genome shotgun (WGS) entry which is preliminary data.</text>
</comment>
<dbReference type="NCBIfam" id="NF045579">
    <property type="entry name" value="rhamnoside_JR"/>
    <property type="match status" value="1"/>
</dbReference>
<evidence type="ECO:0000259" key="4">
    <source>
        <dbReference type="Pfam" id="PF22666"/>
    </source>
</evidence>
<dbReference type="PANTHER" id="PTHR43817">
    <property type="entry name" value="GLYCOSYL HYDROLASE"/>
    <property type="match status" value="1"/>
</dbReference>
<dbReference type="RefSeq" id="WP_071503804.1">
    <property type="nucleotide sequence ID" value="NZ_MORL01000006.1"/>
</dbReference>
<evidence type="ECO:0000313" key="6">
    <source>
        <dbReference type="Proteomes" id="UP000181790"/>
    </source>
</evidence>
<dbReference type="EMBL" id="MORL01000006">
    <property type="protein sequence ID" value="OIN58700.1"/>
    <property type="molecule type" value="Genomic_DNA"/>
</dbReference>
<dbReference type="AlphaFoldDB" id="A0A1S2VJY6"/>
<organism evidence="5 6">
    <name type="scientific">Arsenicibacter rosenii</name>
    <dbReference type="NCBI Taxonomy" id="1750698"/>
    <lineage>
        <taxon>Bacteria</taxon>
        <taxon>Pseudomonadati</taxon>
        <taxon>Bacteroidota</taxon>
        <taxon>Cytophagia</taxon>
        <taxon>Cytophagales</taxon>
        <taxon>Spirosomataceae</taxon>
        <taxon>Arsenicibacter</taxon>
    </lineage>
</organism>
<name>A0A1S2VJY6_9BACT</name>
<dbReference type="GO" id="GO:0003677">
    <property type="term" value="F:DNA binding"/>
    <property type="evidence" value="ECO:0007669"/>
    <property type="project" value="UniProtKB-KW"/>
</dbReference>
<dbReference type="GO" id="GO:0004553">
    <property type="term" value="F:hydrolase activity, hydrolyzing O-glycosyl compounds"/>
    <property type="evidence" value="ECO:0007669"/>
    <property type="project" value="UniProtKB-ARBA"/>
</dbReference>
<proteinExistence type="predicted"/>
<gene>
    <name evidence="5" type="ORF">BLX24_14160</name>
</gene>
<keyword evidence="2" id="KW-0378">Hydrolase</keyword>
<dbReference type="Pfam" id="PF22666">
    <property type="entry name" value="Glyco_hydro_2_N2"/>
    <property type="match status" value="1"/>
</dbReference>
<evidence type="ECO:0000256" key="3">
    <source>
        <dbReference type="SAM" id="SignalP"/>
    </source>
</evidence>
<feature type="chain" id="PRO_5010291536" evidence="3">
    <location>
        <begin position="24"/>
        <end position="1129"/>
    </location>
</feature>
<accession>A0A1S2VJY6</accession>
<protein>
    <submittedName>
        <fullName evidence="5">DNA-binding protein</fullName>
    </submittedName>
</protein>
<feature type="signal peptide" evidence="3">
    <location>
        <begin position="1"/>
        <end position="23"/>
    </location>
</feature>
<evidence type="ECO:0000256" key="1">
    <source>
        <dbReference type="ARBA" id="ARBA00022729"/>
    </source>
</evidence>
<keyword evidence="6" id="KW-1185">Reference proteome</keyword>
<keyword evidence="5" id="KW-0238">DNA-binding</keyword>
<dbReference type="Proteomes" id="UP000181790">
    <property type="component" value="Unassembled WGS sequence"/>
</dbReference>
<dbReference type="OrthoDB" id="9761519at2"/>
<dbReference type="Gene3D" id="2.60.120.260">
    <property type="entry name" value="Galactose-binding domain-like"/>
    <property type="match status" value="2"/>
</dbReference>
<dbReference type="SUPFAM" id="SSF49785">
    <property type="entry name" value="Galactose-binding domain-like"/>
    <property type="match status" value="2"/>
</dbReference>
<keyword evidence="1 3" id="KW-0732">Signal</keyword>
<feature type="domain" description="Beta-mannosidase-like galactose-binding" evidence="4">
    <location>
        <begin position="1015"/>
        <end position="1085"/>
    </location>
</feature>
<evidence type="ECO:0000313" key="5">
    <source>
        <dbReference type="EMBL" id="OIN58700.1"/>
    </source>
</evidence>
<dbReference type="InterPro" id="IPR008979">
    <property type="entry name" value="Galactose-bd-like_sf"/>
</dbReference>
<dbReference type="Pfam" id="PF17132">
    <property type="entry name" value="Glyco_hydro_106"/>
    <property type="match status" value="2"/>
</dbReference>
<dbReference type="PANTHER" id="PTHR43817:SF1">
    <property type="entry name" value="HYDROLASE, FAMILY 43, PUTATIVE (AFU_ORTHOLOGUE AFUA_3G01660)-RELATED"/>
    <property type="match status" value="1"/>
</dbReference>
<reference evidence="5 6" key="1">
    <citation type="submission" date="2016-10" db="EMBL/GenBank/DDBJ databases">
        <title>Arsenicibacter rosenii gen. nov., sp. nov., an efficient arsenic-methylating bacterium isolated from an arsenic-contaminated paddy soil.</title>
        <authorList>
            <person name="Huang K."/>
        </authorList>
    </citation>
    <scope>NUCLEOTIDE SEQUENCE [LARGE SCALE GENOMIC DNA]</scope>
    <source>
        <strain evidence="5 6">SM-1</strain>
    </source>
</reference>